<dbReference type="AlphaFoldDB" id="A0AAV1REC2"/>
<dbReference type="InterPro" id="IPR018253">
    <property type="entry name" value="DnaJ_domain_CS"/>
</dbReference>
<dbReference type="CDD" id="cd06257">
    <property type="entry name" value="DnaJ"/>
    <property type="match status" value="1"/>
</dbReference>
<dbReference type="PANTHER" id="PTHR44240:SF33">
    <property type="entry name" value="OS03G0244950 PROTEIN"/>
    <property type="match status" value="1"/>
</dbReference>
<dbReference type="SMART" id="SM00271">
    <property type="entry name" value="DnaJ"/>
    <property type="match status" value="1"/>
</dbReference>
<dbReference type="EMBL" id="CAWUPB010000950">
    <property type="protein sequence ID" value="CAK7334267.1"/>
    <property type="molecule type" value="Genomic_DNA"/>
</dbReference>
<gene>
    <name evidence="3" type="ORF">DCAF_LOCUS9831</name>
</gene>
<sequence>MLSSCLSNPAPPRVTFQRPLVTNSSTTTLPPPNLSIKKPQGMASSLYEILKIPVGASNQEIKTAYRRLVRTCHPDVAAGDQKDSSADQFMKLHAAYSTLSDPEKRAVYDSKLFVRKQRPLTTMGFSGYGGRNWETDQCW</sequence>
<dbReference type="InterPro" id="IPR001623">
    <property type="entry name" value="DnaJ_domain"/>
</dbReference>
<dbReference type="PROSITE" id="PS50076">
    <property type="entry name" value="DNAJ_2"/>
    <property type="match status" value="1"/>
</dbReference>
<evidence type="ECO:0000259" key="2">
    <source>
        <dbReference type="PROSITE" id="PS50076"/>
    </source>
</evidence>
<dbReference type="SUPFAM" id="SSF46565">
    <property type="entry name" value="Chaperone J-domain"/>
    <property type="match status" value="1"/>
</dbReference>
<dbReference type="PRINTS" id="PR00625">
    <property type="entry name" value="JDOMAIN"/>
</dbReference>
<dbReference type="PANTHER" id="PTHR44240">
    <property type="entry name" value="DNAJ DOMAIN (PROKARYOTIC HEAT SHOCK PROTEIN)-RELATED"/>
    <property type="match status" value="1"/>
</dbReference>
<reference evidence="3 4" key="1">
    <citation type="submission" date="2024-01" db="EMBL/GenBank/DDBJ databases">
        <authorList>
            <person name="Waweru B."/>
        </authorList>
    </citation>
    <scope>NUCLEOTIDE SEQUENCE [LARGE SCALE GENOMIC DNA]</scope>
</reference>
<organism evidence="3 4">
    <name type="scientific">Dovyalis caffra</name>
    <dbReference type="NCBI Taxonomy" id="77055"/>
    <lineage>
        <taxon>Eukaryota</taxon>
        <taxon>Viridiplantae</taxon>
        <taxon>Streptophyta</taxon>
        <taxon>Embryophyta</taxon>
        <taxon>Tracheophyta</taxon>
        <taxon>Spermatophyta</taxon>
        <taxon>Magnoliopsida</taxon>
        <taxon>eudicotyledons</taxon>
        <taxon>Gunneridae</taxon>
        <taxon>Pentapetalae</taxon>
        <taxon>rosids</taxon>
        <taxon>fabids</taxon>
        <taxon>Malpighiales</taxon>
        <taxon>Salicaceae</taxon>
        <taxon>Flacourtieae</taxon>
        <taxon>Dovyalis</taxon>
    </lineage>
</organism>
<feature type="compositionally biased region" description="Low complexity" evidence="1">
    <location>
        <begin position="19"/>
        <end position="28"/>
    </location>
</feature>
<dbReference type="Pfam" id="PF00226">
    <property type="entry name" value="DnaJ"/>
    <property type="match status" value="1"/>
</dbReference>
<feature type="domain" description="J" evidence="2">
    <location>
        <begin position="45"/>
        <end position="112"/>
    </location>
</feature>
<protein>
    <recommendedName>
        <fullName evidence="2">J domain-containing protein</fullName>
    </recommendedName>
</protein>
<name>A0AAV1REC2_9ROSI</name>
<evidence type="ECO:0000313" key="4">
    <source>
        <dbReference type="Proteomes" id="UP001314170"/>
    </source>
</evidence>
<dbReference type="Proteomes" id="UP001314170">
    <property type="component" value="Unassembled WGS sequence"/>
</dbReference>
<feature type="region of interest" description="Disordered" evidence="1">
    <location>
        <begin position="1"/>
        <end position="35"/>
    </location>
</feature>
<dbReference type="PROSITE" id="PS00636">
    <property type="entry name" value="DNAJ_1"/>
    <property type="match status" value="1"/>
</dbReference>
<dbReference type="Gene3D" id="1.10.287.110">
    <property type="entry name" value="DnaJ domain"/>
    <property type="match status" value="1"/>
</dbReference>
<dbReference type="InterPro" id="IPR052276">
    <property type="entry name" value="Diphthamide-biosynth_chaperone"/>
</dbReference>
<proteinExistence type="predicted"/>
<comment type="caution">
    <text evidence="3">The sequence shown here is derived from an EMBL/GenBank/DDBJ whole genome shotgun (WGS) entry which is preliminary data.</text>
</comment>
<dbReference type="InterPro" id="IPR036869">
    <property type="entry name" value="J_dom_sf"/>
</dbReference>
<evidence type="ECO:0000256" key="1">
    <source>
        <dbReference type="SAM" id="MobiDB-lite"/>
    </source>
</evidence>
<keyword evidence="4" id="KW-1185">Reference proteome</keyword>
<accession>A0AAV1REC2</accession>
<evidence type="ECO:0000313" key="3">
    <source>
        <dbReference type="EMBL" id="CAK7334267.1"/>
    </source>
</evidence>